<dbReference type="PANTHER" id="PTHR23501">
    <property type="entry name" value="MAJOR FACILITATOR SUPERFAMILY"/>
    <property type="match status" value="1"/>
</dbReference>
<feature type="transmembrane region" description="Helical" evidence="7">
    <location>
        <begin position="359"/>
        <end position="381"/>
    </location>
</feature>
<evidence type="ECO:0000256" key="5">
    <source>
        <dbReference type="ARBA" id="ARBA00023136"/>
    </source>
</evidence>
<feature type="transmembrane region" description="Helical" evidence="7">
    <location>
        <begin position="125"/>
        <end position="145"/>
    </location>
</feature>
<gene>
    <name evidence="9" type="ORF">LIPSTDRAFT_56519</name>
</gene>
<evidence type="ECO:0000256" key="1">
    <source>
        <dbReference type="ARBA" id="ARBA00004141"/>
    </source>
</evidence>
<keyword evidence="3 7" id="KW-0812">Transmembrane</keyword>
<comment type="subcellular location">
    <subcellularLocation>
        <location evidence="1">Membrane</location>
        <topology evidence="1">Multi-pass membrane protein</topology>
    </subcellularLocation>
</comment>
<feature type="transmembrane region" description="Helical" evidence="7">
    <location>
        <begin position="295"/>
        <end position="316"/>
    </location>
</feature>
<evidence type="ECO:0000256" key="3">
    <source>
        <dbReference type="ARBA" id="ARBA00022692"/>
    </source>
</evidence>
<dbReference type="FunFam" id="1.20.1250.20:FF:000196">
    <property type="entry name" value="MFS toxin efflux pump (AflT)"/>
    <property type="match status" value="1"/>
</dbReference>
<feature type="transmembrane region" description="Helical" evidence="7">
    <location>
        <begin position="336"/>
        <end position="354"/>
    </location>
</feature>
<evidence type="ECO:0000313" key="9">
    <source>
        <dbReference type="EMBL" id="ODQ71048.1"/>
    </source>
</evidence>
<reference evidence="9 10" key="1">
    <citation type="journal article" date="2016" name="Proc. Natl. Acad. Sci. U.S.A.">
        <title>Comparative genomics of biotechnologically important yeasts.</title>
        <authorList>
            <person name="Riley R."/>
            <person name="Haridas S."/>
            <person name="Wolfe K.H."/>
            <person name="Lopes M.R."/>
            <person name="Hittinger C.T."/>
            <person name="Goeker M."/>
            <person name="Salamov A.A."/>
            <person name="Wisecaver J.H."/>
            <person name="Long T.M."/>
            <person name="Calvey C.H."/>
            <person name="Aerts A.L."/>
            <person name="Barry K.W."/>
            <person name="Choi C."/>
            <person name="Clum A."/>
            <person name="Coughlan A.Y."/>
            <person name="Deshpande S."/>
            <person name="Douglass A.P."/>
            <person name="Hanson S.J."/>
            <person name="Klenk H.-P."/>
            <person name="LaButti K.M."/>
            <person name="Lapidus A."/>
            <person name="Lindquist E.A."/>
            <person name="Lipzen A.M."/>
            <person name="Meier-Kolthoff J.P."/>
            <person name="Ohm R.A."/>
            <person name="Otillar R.P."/>
            <person name="Pangilinan J.L."/>
            <person name="Peng Y."/>
            <person name="Rokas A."/>
            <person name="Rosa C.A."/>
            <person name="Scheuner C."/>
            <person name="Sibirny A.A."/>
            <person name="Slot J.C."/>
            <person name="Stielow J.B."/>
            <person name="Sun H."/>
            <person name="Kurtzman C.P."/>
            <person name="Blackwell M."/>
            <person name="Grigoriev I.V."/>
            <person name="Jeffries T.W."/>
        </authorList>
    </citation>
    <scope>NUCLEOTIDE SEQUENCE [LARGE SCALE GENOMIC DNA]</scope>
    <source>
        <strain evidence="9 10">NRRL Y-11557</strain>
    </source>
</reference>
<feature type="region of interest" description="Disordered" evidence="6">
    <location>
        <begin position="530"/>
        <end position="555"/>
    </location>
</feature>
<protein>
    <recommendedName>
        <fullName evidence="8">Major facilitator superfamily (MFS) profile domain-containing protein</fullName>
    </recommendedName>
</protein>
<dbReference type="SUPFAM" id="SSF103473">
    <property type="entry name" value="MFS general substrate transporter"/>
    <property type="match status" value="1"/>
</dbReference>
<feature type="transmembrane region" description="Helical" evidence="7">
    <location>
        <begin position="228"/>
        <end position="250"/>
    </location>
</feature>
<keyword evidence="10" id="KW-1185">Reference proteome</keyword>
<organism evidence="9 10">
    <name type="scientific">Lipomyces starkeyi NRRL Y-11557</name>
    <dbReference type="NCBI Taxonomy" id="675824"/>
    <lineage>
        <taxon>Eukaryota</taxon>
        <taxon>Fungi</taxon>
        <taxon>Dikarya</taxon>
        <taxon>Ascomycota</taxon>
        <taxon>Saccharomycotina</taxon>
        <taxon>Lipomycetes</taxon>
        <taxon>Lipomycetales</taxon>
        <taxon>Lipomycetaceae</taxon>
        <taxon>Lipomyces</taxon>
    </lineage>
</organism>
<dbReference type="PANTHER" id="PTHR23501:SF193">
    <property type="entry name" value="MULTIDRUG TRANSPORTER, PUTATIVE (AFU_ORTHOLOGUE AFUA_8G00940)-RELATED"/>
    <property type="match status" value="1"/>
</dbReference>
<dbReference type="InterPro" id="IPR011701">
    <property type="entry name" value="MFS"/>
</dbReference>
<keyword evidence="4 7" id="KW-1133">Transmembrane helix</keyword>
<dbReference type="InterPro" id="IPR036259">
    <property type="entry name" value="MFS_trans_sf"/>
</dbReference>
<accession>A0A1E3Q0H5</accession>
<feature type="transmembrane region" description="Helical" evidence="7">
    <location>
        <begin position="32"/>
        <end position="58"/>
    </location>
</feature>
<feature type="transmembrane region" description="Helical" evidence="7">
    <location>
        <begin position="99"/>
        <end position="119"/>
    </location>
</feature>
<dbReference type="EMBL" id="KV454298">
    <property type="protein sequence ID" value="ODQ71048.1"/>
    <property type="molecule type" value="Genomic_DNA"/>
</dbReference>
<dbReference type="GO" id="GO:0005886">
    <property type="term" value="C:plasma membrane"/>
    <property type="evidence" value="ECO:0007669"/>
    <property type="project" value="TreeGrafter"/>
</dbReference>
<feature type="transmembrane region" description="Helical" evidence="7">
    <location>
        <begin position="157"/>
        <end position="176"/>
    </location>
</feature>
<feature type="transmembrane region" description="Helical" evidence="7">
    <location>
        <begin position="188"/>
        <end position="207"/>
    </location>
</feature>
<feature type="transmembrane region" description="Helical" evidence="7">
    <location>
        <begin position="498"/>
        <end position="519"/>
    </location>
</feature>
<evidence type="ECO:0000259" key="8">
    <source>
        <dbReference type="PROSITE" id="PS50850"/>
    </source>
</evidence>
<dbReference type="CDD" id="cd17502">
    <property type="entry name" value="MFS_Azr1_MDR_like"/>
    <property type="match status" value="1"/>
</dbReference>
<dbReference type="Proteomes" id="UP000094385">
    <property type="component" value="Unassembled WGS sequence"/>
</dbReference>
<evidence type="ECO:0000256" key="6">
    <source>
        <dbReference type="SAM" id="MobiDB-lite"/>
    </source>
</evidence>
<feature type="domain" description="Major facilitator superfamily (MFS) profile" evidence="8">
    <location>
        <begin position="35"/>
        <end position="495"/>
    </location>
</feature>
<name>A0A1E3Q0H5_LIPST</name>
<feature type="transmembrane region" description="Helical" evidence="7">
    <location>
        <begin position="387"/>
        <end position="411"/>
    </location>
</feature>
<evidence type="ECO:0000256" key="2">
    <source>
        <dbReference type="ARBA" id="ARBA00007520"/>
    </source>
</evidence>
<dbReference type="PROSITE" id="PS50850">
    <property type="entry name" value="MFS"/>
    <property type="match status" value="1"/>
</dbReference>
<sequence>MAASKEQSAEPTTLDSIHPSENETGYLTGFKLIITIFSLTIVGFLLLLDVSVVATAIPKITSDFHSLNDVGWYGAAYLLANCALQPLTGKIYGEFNMKWTLLGFLGVFELGSVLCGAATSSNMLIIGRAIAGLGGSGILNGGYSIIHASAPLEKQPFLVGIVMGVAQIGILCGPLLGGAFTEYVSWRWCFYINLPCGGLATFLLLLISVPSNDAKGQTFINRLLKLDLIGFLLFAPAAIQFILALEWGGIRYAWKSATIIGLFCGSFGMLLVFVGWQHRMGDKAMIPLSIIKRRVIWSSCIHFAFFMGAMLTATYYLPLYFQAVRNASPLMSGVDLLPSIISTALFSIVAGALVGRIGYYLAVGVLASALVVLGTGLTSTFTPTTRIGIWIGYQIIMGVGRGMGFQIPLIAVQNNSSKAEVSIVNALVVFSQNLGGAIFLSLDQIVFSSGLRHYLPIYAPEVSPQVVIAAGATGIHRAVSAASLPGVLLAYSKSINQVMHLGTGAAGGALIFAFGMGWVNIKKRAEKKKVEELEDEKLQTSAADPGAASKNESLS</sequence>
<evidence type="ECO:0000256" key="4">
    <source>
        <dbReference type="ARBA" id="ARBA00022989"/>
    </source>
</evidence>
<evidence type="ECO:0000313" key="10">
    <source>
        <dbReference type="Proteomes" id="UP000094385"/>
    </source>
</evidence>
<dbReference type="InterPro" id="IPR020846">
    <property type="entry name" value="MFS_dom"/>
</dbReference>
<dbReference type="GO" id="GO:0022857">
    <property type="term" value="F:transmembrane transporter activity"/>
    <property type="evidence" value="ECO:0007669"/>
    <property type="project" value="InterPro"/>
</dbReference>
<feature type="transmembrane region" description="Helical" evidence="7">
    <location>
        <begin position="256"/>
        <end position="274"/>
    </location>
</feature>
<feature type="transmembrane region" description="Helical" evidence="7">
    <location>
        <begin position="423"/>
        <end position="442"/>
    </location>
</feature>
<keyword evidence="5 7" id="KW-0472">Membrane</keyword>
<dbReference type="OrthoDB" id="10021397at2759"/>
<comment type="similarity">
    <text evidence="2">Belongs to the major facilitator superfamily. TCR/Tet family.</text>
</comment>
<dbReference type="Pfam" id="PF07690">
    <property type="entry name" value="MFS_1"/>
    <property type="match status" value="1"/>
</dbReference>
<dbReference type="Gene3D" id="1.20.1250.20">
    <property type="entry name" value="MFS general substrate transporter like domains"/>
    <property type="match status" value="2"/>
</dbReference>
<dbReference type="AlphaFoldDB" id="A0A1E3Q0H5"/>
<evidence type="ECO:0000256" key="7">
    <source>
        <dbReference type="SAM" id="Phobius"/>
    </source>
</evidence>
<proteinExistence type="inferred from homology"/>